<dbReference type="Proteomes" id="UP000752171">
    <property type="component" value="Unassembled WGS sequence"/>
</dbReference>
<sequence length="1280" mass="144926">MPTGPVAARDEGTVCDRTKHRNNRQCKTALRAPHPQPVKESSPGSIVNSKLREGHLLGECCGSEREEELRWKINQLEKDKLDLGSKYNKEVAGYEAQLARLRALLERGEAHRQALEYEVALAKRDAAAQKNSYEDKLTELLKHNQQHKAVSAELNQRVYDLEKALEITRQARDEDQQSHQAELLERDRLLLSSNAENDLLQAEKSRLEKLLQEQNETLQELKVKLDRVQREREKDTEELKAKKSELKQSAVREEMLRKEAESAMKRIKTLEETVESERASHLESKFNSEIIQLRLRDLEAALCVEKSSQAEAVSNLELLRQKFGDVEKAYTHERDRAKDAHHKFQQLEKEYLSNKADLIGQLDNEKVASAELMGQLEQEKAESANLFVRLQEQERVYTENLHTISLVQNKLVCVEEAHEDLIKDMQQLLQHYRHLGASQINNTGEGEKRNPSALMGILKRTLHHYHTELKDLLKVVETLTIENKEKEKIITEQRKNIQECETQCMCLGEEVERLRLSVSEVAAAAERMQVELCSVTKRWEEEREQHKHTSMQMHNLTQEHEKEQQEKLAFLHSLYQQLIAGCVLVAPPQSMLGSFSWAELSAVLQEHVDTLTSDLSSANQRIAGLESVCEGKTTSLANVCEQLKQREESWIKQRKELDTHHMQITNELQTRAQDLKRQIEKSEEKVRASERARSGLEQEVTRLQDLLSVCRRDDASLLAACALLAGCVCELFSRVCVLSHQKTLLWDRVCVGESLEKEVGALLHALSDPGQTSGKAEVKVGGGVWVFRRCVIAVLATLRLQKLRRNSHTLFKVTGGFREPPSLCVREIMLREKAQQGEEEEDERNFRVVKMLTSSELAVLIHSCMQGVQQELDKTVHSSGVLNAAQISFSKLLDRLLSETDSGCSGHYGYVGSLAQRLARGLQKLRMKHCALLNHDTSLGMVSSLQQHFLVFTQRLHSAEVERRELRLELSRLKRSTASERNKPKENTHTACVPVDQFQSVCTELSSALQREQQAQALLHQQATQLQELGLTMELHTGDQLEKDRTLAQAVQSLSETKADLKRKEQSLRLLGKRLSQSQLEKQQLQQSITSAENALRTAAKSKDSLSSYMKSVESSLKELKDRIILSRSSTSREDFNLHMPSMLLDVSGPELNMGGHEIAACQALVGSFTEVYQLACSKVASLEREISSYQSHITALKAELQDACLRENHIYVPVIDSDDHAVPRFEAEVDTGTPLLLDVGVTLKEVPGNMRPSVLLPLKKSKAVKKGSKNSKSLKGAVK</sequence>
<feature type="coiled-coil region" evidence="1">
    <location>
        <begin position="1047"/>
        <end position="1102"/>
    </location>
</feature>
<dbReference type="PANTHER" id="PTHR47899:SF1">
    <property type="entry name" value="COILED-COIL DOMAIN-CONTAINING PROTEIN 171"/>
    <property type="match status" value="1"/>
</dbReference>
<name>A0A8T2LEQ2_ASTMX</name>
<feature type="coiled-coil region" evidence="1">
    <location>
        <begin position="665"/>
        <end position="706"/>
    </location>
</feature>
<comment type="caution">
    <text evidence="2">The sequence shown here is derived from an EMBL/GenBank/DDBJ whole genome shotgun (WGS) entry which is preliminary data.</text>
</comment>
<proteinExistence type="predicted"/>
<feature type="coiled-coil region" evidence="1">
    <location>
        <begin position="362"/>
        <end position="396"/>
    </location>
</feature>
<feature type="coiled-coil region" evidence="1">
    <location>
        <begin position="91"/>
        <end position="143"/>
    </location>
</feature>
<feature type="coiled-coil region" evidence="1">
    <location>
        <begin position="190"/>
        <end position="280"/>
    </location>
</feature>
<feature type="coiled-coil region" evidence="1">
    <location>
        <begin position="956"/>
        <end position="983"/>
    </location>
</feature>
<organism evidence="2 3">
    <name type="scientific">Astyanax mexicanus</name>
    <name type="common">Blind cave fish</name>
    <name type="synonym">Astyanax fasciatus mexicanus</name>
    <dbReference type="NCBI Taxonomy" id="7994"/>
    <lineage>
        <taxon>Eukaryota</taxon>
        <taxon>Metazoa</taxon>
        <taxon>Chordata</taxon>
        <taxon>Craniata</taxon>
        <taxon>Vertebrata</taxon>
        <taxon>Euteleostomi</taxon>
        <taxon>Actinopterygii</taxon>
        <taxon>Neopterygii</taxon>
        <taxon>Teleostei</taxon>
        <taxon>Ostariophysi</taxon>
        <taxon>Characiformes</taxon>
        <taxon>Characoidei</taxon>
        <taxon>Acestrorhamphidae</taxon>
        <taxon>Acestrorhamphinae</taxon>
        <taxon>Astyanax</taxon>
    </lineage>
</organism>
<dbReference type="OrthoDB" id="287623at2759"/>
<dbReference type="InterPro" id="IPR038820">
    <property type="entry name" value="CCDC171"/>
</dbReference>
<dbReference type="EMBL" id="JAICCE010000013">
    <property type="protein sequence ID" value="KAG9269384.1"/>
    <property type="molecule type" value="Genomic_DNA"/>
</dbReference>
<keyword evidence="1" id="KW-0175">Coiled coil</keyword>
<dbReference type="PANTHER" id="PTHR47899">
    <property type="entry name" value="COILED-COIL DOMAIN-CONTAINING PROTEIN 171"/>
    <property type="match status" value="1"/>
</dbReference>
<gene>
    <name evidence="2" type="primary">CCDC171</name>
    <name evidence="2" type="ORF">AMEX_G16419</name>
</gene>
<feature type="coiled-coil region" evidence="1">
    <location>
        <begin position="469"/>
        <end position="503"/>
    </location>
</feature>
<evidence type="ECO:0000313" key="2">
    <source>
        <dbReference type="EMBL" id="KAG9269384.1"/>
    </source>
</evidence>
<dbReference type="AlphaFoldDB" id="A0A8T2LEQ2"/>
<protein>
    <submittedName>
        <fullName evidence="2">Coiled-coil domain-containing protein 171</fullName>
    </submittedName>
</protein>
<evidence type="ECO:0000313" key="3">
    <source>
        <dbReference type="Proteomes" id="UP000752171"/>
    </source>
</evidence>
<accession>A0A8T2LEQ2</accession>
<reference evidence="2 3" key="1">
    <citation type="submission" date="2021-07" db="EMBL/GenBank/DDBJ databases">
        <authorList>
            <person name="Imarazene B."/>
            <person name="Zahm M."/>
            <person name="Klopp C."/>
            <person name="Cabau C."/>
            <person name="Beille S."/>
            <person name="Jouanno E."/>
            <person name="Castinel A."/>
            <person name="Lluch J."/>
            <person name="Gil L."/>
            <person name="Kuchtly C."/>
            <person name="Lopez Roques C."/>
            <person name="Donnadieu C."/>
            <person name="Parrinello H."/>
            <person name="Journot L."/>
            <person name="Du K."/>
            <person name="Schartl M."/>
            <person name="Retaux S."/>
            <person name="Guiguen Y."/>
        </authorList>
    </citation>
    <scope>NUCLEOTIDE SEQUENCE [LARGE SCALE GENOMIC DNA]</scope>
    <source>
        <strain evidence="2">Pach_M1</strain>
        <tissue evidence="2">Testis</tissue>
    </source>
</reference>
<evidence type="ECO:0000256" key="1">
    <source>
        <dbReference type="SAM" id="Coils"/>
    </source>
</evidence>